<evidence type="ECO:0000259" key="4">
    <source>
        <dbReference type="SMART" id="SM00927"/>
    </source>
</evidence>
<evidence type="ECO:0000313" key="6">
    <source>
        <dbReference type="EMBL" id="PWK20110.1"/>
    </source>
</evidence>
<dbReference type="AlphaFoldDB" id="A0A316EB12"/>
<dbReference type="GO" id="GO:0003677">
    <property type="term" value="F:DNA binding"/>
    <property type="evidence" value="ECO:0007669"/>
    <property type="project" value="InterPro"/>
</dbReference>
<evidence type="ECO:0000256" key="2">
    <source>
        <dbReference type="ARBA" id="ARBA00022759"/>
    </source>
</evidence>
<dbReference type="RefSeq" id="WP_109654471.1">
    <property type="nucleotide sequence ID" value="NZ_JACWLN010000014.1"/>
</dbReference>
<keyword evidence="8" id="KW-1185">Reference proteome</keyword>
<dbReference type="Pfam" id="PF02976">
    <property type="entry name" value="MutH"/>
    <property type="match status" value="2"/>
</dbReference>
<dbReference type="CDD" id="cd22355">
    <property type="entry name" value="Sau3AI_C"/>
    <property type="match status" value="1"/>
</dbReference>
<dbReference type="Proteomes" id="UP000651837">
    <property type="component" value="Unassembled WGS sequence"/>
</dbReference>
<dbReference type="Proteomes" id="UP000245667">
    <property type="component" value="Unassembled WGS sequence"/>
</dbReference>
<dbReference type="EMBL" id="QGGQ01000014">
    <property type="protein sequence ID" value="PWK20110.1"/>
    <property type="molecule type" value="Genomic_DNA"/>
</dbReference>
<comment type="caution">
    <text evidence="6">The sequence shown here is derived from an EMBL/GenBank/DDBJ whole genome shotgun (WGS) entry which is preliminary data.</text>
</comment>
<dbReference type="InterPro" id="IPR011337">
    <property type="entry name" value="DNA_rep_MutH/RE_typeII_Sau3AI"/>
</dbReference>
<name>A0A316EB12_9FLAO</name>
<sequence>MSNKPPYDIKDPVAIKAYAKRLENKTLRQLFGNDLQNSYSGKGKLGQLLEELYFNYKPNSNSEPDFLEAGLELKTTPLKKISKGLVSKERLVFNIINFEEEYKLSFENSSFWKKNKLLLLIFYLHEKEKLDIDYVFKIVRLWRFPLTDLKIIIDDWKTIVAKIKAGKAHEISEGDTLYLGACTKGSTAEKSKRKQPFSDILAPQRAFSLKSKYLNFIIERSFKGDFELPAVNEAYTKVLQSQNDFTKSGYDDLVIPSDSHEAVIKDVSDYREGQTFEDLIVEKFEKYYGWSEKEIVDSFNLNVNLKAKNKNYVLARAILGVTKQKIEEFEKAEIELKTIKLAENGVLKESMSFAQIKFLEIVNEEWEESYLYTTLTKRFFFVIFKKDKHQVSRLYKVKFWTMPYSDLIVAEDFWNDTKKKIKKGVYNQFWKLKDHKIFHVRPKGVNSKDLMETPQGTMEKKKSYWLNSRYILNQITN</sequence>
<gene>
    <name evidence="5" type="ORF">HZY62_19530</name>
    <name evidence="6" type="ORF">LX92_04053</name>
</gene>
<evidence type="ECO:0000313" key="7">
    <source>
        <dbReference type="Proteomes" id="UP000245667"/>
    </source>
</evidence>
<dbReference type="InterPro" id="IPR037057">
    <property type="entry name" value="DNA_rep_MutH/T2_RE_sf"/>
</dbReference>
<protein>
    <submittedName>
        <fullName evidence="5 6">DNA mismatch repair protein</fullName>
    </submittedName>
</protein>
<keyword evidence="2" id="KW-0255">Endonuclease</keyword>
<evidence type="ECO:0000256" key="3">
    <source>
        <dbReference type="ARBA" id="ARBA00022801"/>
    </source>
</evidence>
<dbReference type="GO" id="GO:0016787">
    <property type="term" value="F:hydrolase activity"/>
    <property type="evidence" value="ECO:0007669"/>
    <property type="project" value="UniProtKB-KW"/>
</dbReference>
<dbReference type="Gene3D" id="3.40.600.10">
    <property type="entry name" value="DNA mismatch repair MutH/Restriction endonuclease, type II"/>
    <property type="match status" value="2"/>
</dbReference>
<keyword evidence="1" id="KW-0540">Nuclease</keyword>
<dbReference type="InterPro" id="IPR011335">
    <property type="entry name" value="Restrct_endonuc-II-like"/>
</dbReference>
<evidence type="ECO:0000313" key="8">
    <source>
        <dbReference type="Proteomes" id="UP000651837"/>
    </source>
</evidence>
<dbReference type="EMBL" id="JACWLN010000014">
    <property type="protein sequence ID" value="MBD1262798.1"/>
    <property type="molecule type" value="Genomic_DNA"/>
</dbReference>
<proteinExistence type="predicted"/>
<dbReference type="OrthoDB" id="3188707at2"/>
<dbReference type="SMART" id="SM00927">
    <property type="entry name" value="MutH"/>
    <property type="match status" value="1"/>
</dbReference>
<feature type="domain" description="DNA mismatch repair MutH/Type II restriction enzyme Sau3AI" evidence="4">
    <location>
        <begin position="56"/>
        <end position="155"/>
    </location>
</feature>
<accession>A0A316EB12</accession>
<reference evidence="5 8" key="2">
    <citation type="submission" date="2020-07" db="EMBL/GenBank/DDBJ databases">
        <title>The draft genome sequence of Maribacter polysiphoniae KCTC 22021.</title>
        <authorList>
            <person name="Mu L."/>
        </authorList>
    </citation>
    <scope>NUCLEOTIDE SEQUENCE [LARGE SCALE GENOMIC DNA]</scope>
    <source>
        <strain evidence="5 8">KCTC 22021</strain>
    </source>
</reference>
<organism evidence="6 7">
    <name type="scientific">Maribacter polysiphoniae</name>
    <dbReference type="NCBI Taxonomy" id="429344"/>
    <lineage>
        <taxon>Bacteria</taxon>
        <taxon>Pseudomonadati</taxon>
        <taxon>Bacteroidota</taxon>
        <taxon>Flavobacteriia</taxon>
        <taxon>Flavobacteriales</taxon>
        <taxon>Flavobacteriaceae</taxon>
        <taxon>Maribacter</taxon>
    </lineage>
</organism>
<evidence type="ECO:0000313" key="5">
    <source>
        <dbReference type="EMBL" id="MBD1262798.1"/>
    </source>
</evidence>
<evidence type="ECO:0000256" key="1">
    <source>
        <dbReference type="ARBA" id="ARBA00022722"/>
    </source>
</evidence>
<dbReference type="CDD" id="cd22356">
    <property type="entry name" value="Sau3AI_N-like"/>
    <property type="match status" value="1"/>
</dbReference>
<reference evidence="6 7" key="1">
    <citation type="submission" date="2018-05" db="EMBL/GenBank/DDBJ databases">
        <title>Genomic Encyclopedia of Archaeal and Bacterial Type Strains, Phase II (KMG-II): from individual species to whole genera.</title>
        <authorList>
            <person name="Goeker M."/>
        </authorList>
    </citation>
    <scope>NUCLEOTIDE SEQUENCE [LARGE SCALE GENOMIC DNA]</scope>
    <source>
        <strain evidence="6 7">DSM 23514</strain>
    </source>
</reference>
<dbReference type="GO" id="GO:0004519">
    <property type="term" value="F:endonuclease activity"/>
    <property type="evidence" value="ECO:0007669"/>
    <property type="project" value="UniProtKB-KW"/>
</dbReference>
<dbReference type="SUPFAM" id="SSF52980">
    <property type="entry name" value="Restriction endonuclease-like"/>
    <property type="match status" value="2"/>
</dbReference>
<keyword evidence="3" id="KW-0378">Hydrolase</keyword>